<dbReference type="GO" id="GO:0006351">
    <property type="term" value="P:DNA-templated transcription"/>
    <property type="evidence" value="ECO:0007669"/>
    <property type="project" value="InterPro"/>
</dbReference>
<name>A0AA51RF83_9AGAM</name>
<dbReference type="EMBL" id="OQ736610">
    <property type="protein sequence ID" value="WMQ57616.1"/>
    <property type="molecule type" value="Genomic_DNA"/>
</dbReference>
<feature type="region of interest" description="Disordered" evidence="1">
    <location>
        <begin position="1"/>
        <end position="23"/>
    </location>
</feature>
<dbReference type="Pfam" id="PF00680">
    <property type="entry name" value="RdRP_1"/>
    <property type="match status" value="1"/>
</dbReference>
<accession>A0AA51RF83</accession>
<keyword evidence="3" id="KW-0548">Nucleotidyltransferase</keyword>
<proteinExistence type="predicted"/>
<dbReference type="GO" id="GO:0003968">
    <property type="term" value="F:RNA-directed RNA polymerase activity"/>
    <property type="evidence" value="ECO:0007669"/>
    <property type="project" value="UniProtKB-KW"/>
</dbReference>
<dbReference type="GO" id="GO:0039694">
    <property type="term" value="P:viral RNA genome replication"/>
    <property type="evidence" value="ECO:0007669"/>
    <property type="project" value="InterPro"/>
</dbReference>
<protein>
    <submittedName>
        <fullName evidence="3">RNA-dependent RNA polymerase</fullName>
    </submittedName>
</protein>
<keyword evidence="3" id="KW-0696">RNA-directed RNA polymerase</keyword>
<evidence type="ECO:0000313" key="3">
    <source>
        <dbReference type="EMBL" id="WMQ57616.1"/>
    </source>
</evidence>
<evidence type="ECO:0000259" key="2">
    <source>
        <dbReference type="PROSITE" id="PS50507"/>
    </source>
</evidence>
<organism evidence="3">
    <name type="scientific">Rhizoctonia fumigata</name>
    <dbReference type="NCBI Taxonomy" id="1592833"/>
    <lineage>
        <taxon>Eukaryota</taxon>
        <taxon>Fungi</taxon>
        <taxon>Dikarya</taxon>
        <taxon>Basidiomycota</taxon>
        <taxon>Agaricomycotina</taxon>
        <taxon>Agaricomycetes</taxon>
        <taxon>Cantharellales</taxon>
        <taxon>Ceratobasidiaceae</taxon>
        <taxon>Rhizoctonia</taxon>
    </lineage>
</organism>
<reference evidence="3" key="1">
    <citation type="submission" date="2023-04" db="EMBL/GenBank/DDBJ databases">
        <authorList>
            <person name="Chen N."/>
        </authorList>
    </citation>
    <scope>NUCLEOTIDE SEQUENCE</scope>
    <source>
        <strain evidence="3">8-Q-36</strain>
    </source>
</reference>
<keyword evidence="3" id="KW-0808">Transferase</keyword>
<evidence type="ECO:0000256" key="1">
    <source>
        <dbReference type="SAM" id="MobiDB-lite"/>
    </source>
</evidence>
<sequence>MQSFRDFDVASSEATNPRKRPFEEADLGTAGEAPWRVPINGADVGGYFRIRKFDVDYLNGPVADAETVIAGLPRVKETIPESCNALRGMRVLDDSDHITTAVSSESLSGTGTGGTKRRNSRRSRKNKVKTTTSGSSTLDELIKDFKHITVHDAQVRLGKFHDEVTFTPQDPAVAAFLATDEGAIEGFDPKQFCFMEASGGVQMRHLKMYDEETLFGPDFSTLEDPEAGRQALERAIDHVQDLLRLEHKLPRLDRLPLEAIRYDKTKSCGAYYRLKGFKTRGEVWDVAMIEARNALLRLMDGEYVEPRPTRMGGRGKLVKMSEAEAIRQKVSKGRAIHMTDTRDHIILGLSEQPLNDAWKPEKYPISVGRGWFHGDATRFVRKHAGCSRIYCFDAEKFDSSLMPWLIHIAVTIMREQFMEGLRHDFDMYWQFVEESLLHSMVFRDDGIIFEKFHGTSSGHNHNSLAQSIVTCILASFNVFYKNRDLPLAVIKANFSVEGLGDDNITCETSALADETCEERGKRTWDVFGVSWLGDKSFQTDTLCNPAIDEAKWNEAEMFGSAQYLGKYFRFDVISTETAGTVKVVTPYRPQVETVLRLLYPEGIMRGGEHGDENDIFDKARGERFAGHILDGSGNPKTRRWLDEYWQFCHENFYGIELTGHHTLEKRLKRMNVEVDVGDAIYDDGVAGWLRVVNRRQDGIWEFIESVEV</sequence>
<dbReference type="AlphaFoldDB" id="A0AA51RF83"/>
<feature type="compositionally biased region" description="Basic residues" evidence="1">
    <location>
        <begin position="115"/>
        <end position="128"/>
    </location>
</feature>
<feature type="region of interest" description="Disordered" evidence="1">
    <location>
        <begin position="102"/>
        <end position="133"/>
    </location>
</feature>
<dbReference type="InterPro" id="IPR001205">
    <property type="entry name" value="RNA-dir_pol_C"/>
</dbReference>
<dbReference type="GO" id="GO:0003723">
    <property type="term" value="F:RNA binding"/>
    <property type="evidence" value="ECO:0007669"/>
    <property type="project" value="InterPro"/>
</dbReference>
<dbReference type="InterPro" id="IPR043502">
    <property type="entry name" value="DNA/RNA_pol_sf"/>
</dbReference>
<dbReference type="SUPFAM" id="SSF56672">
    <property type="entry name" value="DNA/RNA polymerases"/>
    <property type="match status" value="1"/>
</dbReference>
<dbReference type="PROSITE" id="PS50507">
    <property type="entry name" value="RDRP_SSRNA_POS"/>
    <property type="match status" value="1"/>
</dbReference>
<feature type="domain" description="RdRp catalytic" evidence="2">
    <location>
        <begin position="387"/>
        <end position="515"/>
    </location>
</feature>
<dbReference type="InterPro" id="IPR007094">
    <property type="entry name" value="RNA-dir_pol_PSvirus"/>
</dbReference>